<dbReference type="EMBL" id="JANJYI010000004">
    <property type="protein sequence ID" value="KAK2652263.1"/>
    <property type="molecule type" value="Genomic_DNA"/>
</dbReference>
<accession>A0AAD9X3Q6</accession>
<evidence type="ECO:0000313" key="1">
    <source>
        <dbReference type="EMBL" id="KAK2652263.1"/>
    </source>
</evidence>
<reference evidence="1" key="1">
    <citation type="journal article" date="2023" name="Plant J.">
        <title>Genome sequences and population genomics provide insights into the demographic history, inbreeding, and mutation load of two 'living fossil' tree species of Dipteronia.</title>
        <authorList>
            <person name="Feng Y."/>
            <person name="Comes H.P."/>
            <person name="Chen J."/>
            <person name="Zhu S."/>
            <person name="Lu R."/>
            <person name="Zhang X."/>
            <person name="Li P."/>
            <person name="Qiu J."/>
            <person name="Olsen K.M."/>
            <person name="Qiu Y."/>
        </authorList>
    </citation>
    <scope>NUCLEOTIDE SEQUENCE</scope>
    <source>
        <strain evidence="1">KIB01</strain>
    </source>
</reference>
<sequence>MANRLRTVLGEVISKSLSAFVFGRLISDNVIIRIECLHSIQTRKRKKRILDVYSRASGQVVNYDKSALCVTHPIPSSEGDRLATEIGVRWVRCHECYLGFSSFVGRNKQNFFDHIKDCIWKKLKGWRSKLLSTRVIESIQSRVGTSWEFPWRSRPLALERKGSISCGKNLGYETTYENKSILVESLPRLVTYYGLKVVRTSIYSLSGLRCIDNVSFIDFFSSCLHLLVSNELELLCVALWRIWYFRNQWIHGGELKNLETMSEYLEEF</sequence>
<evidence type="ECO:0000313" key="2">
    <source>
        <dbReference type="Proteomes" id="UP001280121"/>
    </source>
</evidence>
<keyword evidence="2" id="KW-1185">Reference proteome</keyword>
<proteinExistence type="predicted"/>
<dbReference type="AlphaFoldDB" id="A0AAD9X3Q6"/>
<protein>
    <submittedName>
        <fullName evidence="1">Uncharacterized protein</fullName>
    </submittedName>
</protein>
<comment type="caution">
    <text evidence="1">The sequence shown here is derived from an EMBL/GenBank/DDBJ whole genome shotgun (WGS) entry which is preliminary data.</text>
</comment>
<dbReference type="Proteomes" id="UP001280121">
    <property type="component" value="Unassembled WGS sequence"/>
</dbReference>
<organism evidence="1 2">
    <name type="scientific">Dipteronia dyeriana</name>
    <dbReference type="NCBI Taxonomy" id="168575"/>
    <lineage>
        <taxon>Eukaryota</taxon>
        <taxon>Viridiplantae</taxon>
        <taxon>Streptophyta</taxon>
        <taxon>Embryophyta</taxon>
        <taxon>Tracheophyta</taxon>
        <taxon>Spermatophyta</taxon>
        <taxon>Magnoliopsida</taxon>
        <taxon>eudicotyledons</taxon>
        <taxon>Gunneridae</taxon>
        <taxon>Pentapetalae</taxon>
        <taxon>rosids</taxon>
        <taxon>malvids</taxon>
        <taxon>Sapindales</taxon>
        <taxon>Sapindaceae</taxon>
        <taxon>Hippocastanoideae</taxon>
        <taxon>Acereae</taxon>
        <taxon>Dipteronia</taxon>
    </lineage>
</organism>
<name>A0AAD9X3Q6_9ROSI</name>
<gene>
    <name evidence="1" type="ORF">Ddye_012119</name>
</gene>